<feature type="compositionally biased region" description="Pro residues" evidence="1">
    <location>
        <begin position="21"/>
        <end position="36"/>
    </location>
</feature>
<dbReference type="Proteomes" id="UP000054047">
    <property type="component" value="Unassembled WGS sequence"/>
</dbReference>
<evidence type="ECO:0000313" key="3">
    <source>
        <dbReference type="EMBL" id="KIH56000.1"/>
    </source>
</evidence>
<dbReference type="EMBL" id="KN736408">
    <property type="protein sequence ID" value="KIH56000.1"/>
    <property type="molecule type" value="Genomic_DNA"/>
</dbReference>
<organism evidence="3 4">
    <name type="scientific">Ancylostoma duodenale</name>
    <dbReference type="NCBI Taxonomy" id="51022"/>
    <lineage>
        <taxon>Eukaryota</taxon>
        <taxon>Metazoa</taxon>
        <taxon>Ecdysozoa</taxon>
        <taxon>Nematoda</taxon>
        <taxon>Chromadorea</taxon>
        <taxon>Rhabditida</taxon>
        <taxon>Rhabditina</taxon>
        <taxon>Rhabditomorpha</taxon>
        <taxon>Strongyloidea</taxon>
        <taxon>Ancylostomatidae</taxon>
        <taxon>Ancylostomatinae</taxon>
        <taxon>Ancylostoma</taxon>
    </lineage>
</organism>
<gene>
    <name evidence="3" type="ORF">ANCDUO_13827</name>
</gene>
<sequence length="80" mass="8867">MTTVVFLFAVISIALACSMHPSPPPPPPTTRPPPPATHSTSTRVPTTKGVIYFKLKEMDKFVDNAKKELDKFIRDGYAYC</sequence>
<reference evidence="3 4" key="1">
    <citation type="submission" date="2013-12" db="EMBL/GenBank/DDBJ databases">
        <title>Draft genome of the parsitic nematode Ancylostoma duodenale.</title>
        <authorList>
            <person name="Mitreva M."/>
        </authorList>
    </citation>
    <scope>NUCLEOTIDE SEQUENCE [LARGE SCALE GENOMIC DNA]</scope>
    <source>
        <strain evidence="3 4">Zhejiang</strain>
    </source>
</reference>
<dbReference type="AlphaFoldDB" id="A0A0C2G4T9"/>
<accession>A0A0C2G4T9</accession>
<keyword evidence="2" id="KW-0732">Signal</keyword>
<protein>
    <submittedName>
        <fullName evidence="3">Uncharacterized protein</fullName>
    </submittedName>
</protein>
<feature type="signal peptide" evidence="2">
    <location>
        <begin position="1"/>
        <end position="16"/>
    </location>
</feature>
<feature type="region of interest" description="Disordered" evidence="1">
    <location>
        <begin position="21"/>
        <end position="45"/>
    </location>
</feature>
<keyword evidence="4" id="KW-1185">Reference proteome</keyword>
<evidence type="ECO:0000313" key="4">
    <source>
        <dbReference type="Proteomes" id="UP000054047"/>
    </source>
</evidence>
<name>A0A0C2G4T9_9BILA</name>
<evidence type="ECO:0000256" key="1">
    <source>
        <dbReference type="SAM" id="MobiDB-lite"/>
    </source>
</evidence>
<feature type="chain" id="PRO_5002148935" evidence="2">
    <location>
        <begin position="17"/>
        <end position="80"/>
    </location>
</feature>
<evidence type="ECO:0000256" key="2">
    <source>
        <dbReference type="SAM" id="SignalP"/>
    </source>
</evidence>
<proteinExistence type="predicted"/>